<feature type="signal peptide" evidence="1">
    <location>
        <begin position="1"/>
        <end position="16"/>
    </location>
</feature>
<accession>V5L1P4</accession>
<proteinExistence type="evidence at transcript level"/>
<feature type="chain" id="PRO_5004738794" evidence="1">
    <location>
        <begin position="17"/>
        <end position="155"/>
    </location>
</feature>
<name>V5L1P4_PECGU</name>
<dbReference type="AlphaFoldDB" id="V5L1P4"/>
<sequence>MKSLIVLCALFGMSLATVTRGHGEKYCYQCAYSPPRTYTDKEVVIEKKRYDGDDGYGYYEEKTYVPVQKQANGGWDKCKDDFTAEDADNYGIDVWDCHSNCYVRTEADGDIFRGCYKDEFGVDPNRLGCHYQAGAEWCFCKGSNCNNAKPTSYGA</sequence>
<evidence type="ECO:0000256" key="1">
    <source>
        <dbReference type="SAM" id="SignalP"/>
    </source>
</evidence>
<reference evidence="2" key="1">
    <citation type="submission" date="2013-07" db="EMBL/GenBank/DDBJ databases">
        <authorList>
            <person name="Rackow A.R."/>
            <person name="Miller C.S."/>
            <person name="Rohr K.E."/>
            <person name="Schiller A.D."/>
            <person name="Dean M.A."/>
        </authorList>
    </citation>
    <scope>NUCLEOTIDE SEQUENCE</scope>
</reference>
<dbReference type="EMBL" id="KF479367">
    <property type="protein sequence ID" value="AHA44498.1"/>
    <property type="molecule type" value="mRNA"/>
</dbReference>
<evidence type="ECO:0000313" key="2">
    <source>
        <dbReference type="EMBL" id="AHA44498.1"/>
    </source>
</evidence>
<organism evidence="2">
    <name type="scientific">Pectinaria gouldii</name>
    <name type="common">Trumpet worm</name>
    <name type="synonym">Ice-cream cone worm</name>
    <dbReference type="NCBI Taxonomy" id="260746"/>
    <lineage>
        <taxon>Eukaryota</taxon>
        <taxon>Metazoa</taxon>
        <taxon>Spiralia</taxon>
        <taxon>Lophotrochozoa</taxon>
        <taxon>Annelida</taxon>
        <taxon>Polychaeta</taxon>
        <taxon>Sedentaria</taxon>
        <taxon>Canalipalpata</taxon>
        <taxon>Terebellida</taxon>
        <taxon>Terebelliformia</taxon>
        <taxon>Pectinariidae</taxon>
        <taxon>Pectinaria</taxon>
    </lineage>
</organism>
<protein>
    <submittedName>
        <fullName evidence="2">CM3 protein</fullName>
    </submittedName>
</protein>
<keyword evidence="1" id="KW-0732">Signal</keyword>